<accession>A0ABY5PF88</accession>
<name>A0ABY5PF88_9ACTN</name>
<protein>
    <submittedName>
        <fullName evidence="1">Uncharacterized protein</fullName>
    </submittedName>
</protein>
<proteinExistence type="predicted"/>
<reference evidence="2" key="1">
    <citation type="submission" date="2021-11" db="EMBL/GenBank/DDBJ databases">
        <title>Cultivation dependent microbiological survey of springs from the worlds oldest radium mine currently devoted to the extraction of radon-saturated water.</title>
        <authorList>
            <person name="Kapinusova G."/>
            <person name="Smrhova T."/>
            <person name="Strejcek M."/>
            <person name="Suman J."/>
            <person name="Jani K."/>
            <person name="Pajer P."/>
            <person name="Uhlik O."/>
        </authorList>
    </citation>
    <scope>NUCLEOTIDE SEQUENCE [LARGE SCALE GENOMIC DNA]</scope>
    <source>
        <strain evidence="2">J379</strain>
    </source>
</reference>
<dbReference type="RefSeq" id="WP_353863828.1">
    <property type="nucleotide sequence ID" value="NZ_CP088295.1"/>
</dbReference>
<dbReference type="Proteomes" id="UP001058860">
    <property type="component" value="Chromosome"/>
</dbReference>
<evidence type="ECO:0000313" key="1">
    <source>
        <dbReference type="EMBL" id="UUY03319.1"/>
    </source>
</evidence>
<evidence type="ECO:0000313" key="2">
    <source>
        <dbReference type="Proteomes" id="UP001058860"/>
    </source>
</evidence>
<gene>
    <name evidence="1" type="ORF">LRS13_22030</name>
</gene>
<dbReference type="EMBL" id="CP088295">
    <property type="protein sequence ID" value="UUY03319.1"/>
    <property type="molecule type" value="Genomic_DNA"/>
</dbReference>
<sequence length="174" mass="18865">MKCRHYDGRRPSGCKFNNYRHADSAAQAGVEPCPRCGARRRGRTLMARAQMATFTVRASSAERRRLDQLAESLSAATEVCGAYGGRMKLGRGDVVRLAVQVLEPRLGFDPADAPAGQARPDRLRYSSFRRMPLGDQLDALAEELGGATVPPAVIPGQTALGLDIGGVTRRRTRV</sequence>
<organism evidence="1 2">
    <name type="scientific">Svornostia abyssi</name>
    <dbReference type="NCBI Taxonomy" id="2898438"/>
    <lineage>
        <taxon>Bacteria</taxon>
        <taxon>Bacillati</taxon>
        <taxon>Actinomycetota</taxon>
        <taxon>Thermoleophilia</taxon>
        <taxon>Solirubrobacterales</taxon>
        <taxon>Baekduiaceae</taxon>
        <taxon>Svornostia</taxon>
    </lineage>
</organism>
<keyword evidence="2" id="KW-1185">Reference proteome</keyword>